<name>A0ABW4LJN2_9MICO</name>
<feature type="domain" description="Four-carbon acid sugar kinase nucleotide binding" evidence="8">
    <location>
        <begin position="296"/>
        <end position="462"/>
    </location>
</feature>
<feature type="domain" description="Four-carbon acid sugar kinase N-terminal" evidence="7">
    <location>
        <begin position="35"/>
        <end position="270"/>
    </location>
</feature>
<dbReference type="SUPFAM" id="SSF142764">
    <property type="entry name" value="YgbK-like"/>
    <property type="match status" value="1"/>
</dbReference>
<dbReference type="EMBL" id="JBHUEA010000018">
    <property type="protein sequence ID" value="MFD1722264.1"/>
    <property type="molecule type" value="Genomic_DNA"/>
</dbReference>
<dbReference type="Pfam" id="PF07005">
    <property type="entry name" value="SBD_N"/>
    <property type="match status" value="1"/>
</dbReference>
<keyword evidence="6" id="KW-0119">Carbohydrate metabolism</keyword>
<dbReference type="Gene3D" id="3.40.980.20">
    <property type="entry name" value="Four-carbon acid sugar kinase, nucleotide binding domain"/>
    <property type="match status" value="1"/>
</dbReference>
<dbReference type="InterPro" id="IPR031475">
    <property type="entry name" value="NBD_C"/>
</dbReference>
<comment type="similarity">
    <text evidence="1">Belongs to the four-carbon acid sugar kinase family.</text>
</comment>
<dbReference type="InterPro" id="IPR010737">
    <property type="entry name" value="4-carb_acid_sugar_kinase_N"/>
</dbReference>
<evidence type="ECO:0000259" key="7">
    <source>
        <dbReference type="Pfam" id="PF07005"/>
    </source>
</evidence>
<evidence type="ECO:0000256" key="1">
    <source>
        <dbReference type="ARBA" id="ARBA00005715"/>
    </source>
</evidence>
<keyword evidence="2" id="KW-0808">Transferase</keyword>
<dbReference type="GO" id="GO:0016301">
    <property type="term" value="F:kinase activity"/>
    <property type="evidence" value="ECO:0007669"/>
    <property type="project" value="UniProtKB-KW"/>
</dbReference>
<comment type="caution">
    <text evidence="9">The sequence shown here is derived from an EMBL/GenBank/DDBJ whole genome shotgun (WGS) entry which is preliminary data.</text>
</comment>
<dbReference type="Pfam" id="PF17042">
    <property type="entry name" value="NBD_C"/>
    <property type="match status" value="1"/>
</dbReference>
<accession>A0ABW4LJN2</accession>
<sequence length="485" mass="51152">MTRSEMLEGTPPEAVVPHARERIKAANEDGGPWVVVLDDDPTGSQAVHDVPVLTAWGIDDLGWAFEQPSHGFFILTNTRGLGADETRGLLTEVVGAVERAAAGRPYTLLARSDSTLRGHYPLETDVLAEQKRSDPYDAVLIVPAYLPAGRVTADDVHWVADGERYEPVGSTVYAKDATFGFVSSDLKDYVEEKTAGRVKAGDVLSIGLADIRLGGPSRVEQILASARNAAPVVVNAVDESDLDAVVLGVIEAEKHGVRVLARTGPSFAAARLGIAPREPLRSAEVFRTGRGEGHGLIVVGSHVDLSTRQLARLREDLPDVRTIELDVPRLLDPSTQDEEVLQKGDALVEALRGGDAVLATSRVRVTGETGASSLSIAQAVSAALTGISGRAVAEVPVAWVLAKGGITSSDVATRGLGIRRATVAGQLFPGIVSVWVTESSDDSPRGLPYVVFAGNVGDDESLLRAVHVLRGDGDPPDSGAEKSFS</sequence>
<dbReference type="InterPro" id="IPR037051">
    <property type="entry name" value="4-carb_acid_sugar_kinase_N_sf"/>
</dbReference>
<keyword evidence="4 9" id="KW-0418">Kinase</keyword>
<evidence type="ECO:0000256" key="5">
    <source>
        <dbReference type="ARBA" id="ARBA00022840"/>
    </source>
</evidence>
<evidence type="ECO:0000256" key="2">
    <source>
        <dbReference type="ARBA" id="ARBA00022679"/>
    </source>
</evidence>
<evidence type="ECO:0000256" key="6">
    <source>
        <dbReference type="ARBA" id="ARBA00023277"/>
    </source>
</evidence>
<proteinExistence type="inferred from homology"/>
<dbReference type="InterPro" id="IPR042213">
    <property type="entry name" value="NBD_C_sf"/>
</dbReference>
<evidence type="ECO:0000256" key="4">
    <source>
        <dbReference type="ARBA" id="ARBA00022777"/>
    </source>
</evidence>
<evidence type="ECO:0000313" key="10">
    <source>
        <dbReference type="Proteomes" id="UP001597347"/>
    </source>
</evidence>
<keyword evidence="5" id="KW-0067">ATP-binding</keyword>
<organism evidence="9 10">
    <name type="scientific">Amnibacterium endophyticum</name>
    <dbReference type="NCBI Taxonomy" id="2109337"/>
    <lineage>
        <taxon>Bacteria</taxon>
        <taxon>Bacillati</taxon>
        <taxon>Actinomycetota</taxon>
        <taxon>Actinomycetes</taxon>
        <taxon>Micrococcales</taxon>
        <taxon>Microbacteriaceae</taxon>
        <taxon>Amnibacterium</taxon>
    </lineage>
</organism>
<gene>
    <name evidence="9" type="ORF">ACFSBI_11950</name>
</gene>
<evidence type="ECO:0000313" key="9">
    <source>
        <dbReference type="EMBL" id="MFD1722264.1"/>
    </source>
</evidence>
<protein>
    <submittedName>
        <fullName evidence="9">Four-carbon acid sugar kinase family protein</fullName>
    </submittedName>
</protein>
<dbReference type="Gene3D" id="3.40.50.10840">
    <property type="entry name" value="Putative sugar-binding, N-terminal domain"/>
    <property type="match status" value="1"/>
</dbReference>
<reference evidence="10" key="1">
    <citation type="journal article" date="2019" name="Int. J. Syst. Evol. Microbiol.">
        <title>The Global Catalogue of Microorganisms (GCM) 10K type strain sequencing project: providing services to taxonomists for standard genome sequencing and annotation.</title>
        <authorList>
            <consortium name="The Broad Institute Genomics Platform"/>
            <consortium name="The Broad Institute Genome Sequencing Center for Infectious Disease"/>
            <person name="Wu L."/>
            <person name="Ma J."/>
        </authorList>
    </citation>
    <scope>NUCLEOTIDE SEQUENCE [LARGE SCALE GENOMIC DNA]</scope>
    <source>
        <strain evidence="10">CGMCC 1.12471</strain>
    </source>
</reference>
<evidence type="ECO:0000259" key="8">
    <source>
        <dbReference type="Pfam" id="PF17042"/>
    </source>
</evidence>
<keyword evidence="10" id="KW-1185">Reference proteome</keyword>
<dbReference type="Proteomes" id="UP001597347">
    <property type="component" value="Unassembled WGS sequence"/>
</dbReference>
<keyword evidence="3" id="KW-0547">Nucleotide-binding</keyword>
<dbReference type="RefSeq" id="WP_377935215.1">
    <property type="nucleotide sequence ID" value="NZ_JBHUEA010000018.1"/>
</dbReference>
<evidence type="ECO:0000256" key="3">
    <source>
        <dbReference type="ARBA" id="ARBA00022741"/>
    </source>
</evidence>